<dbReference type="CDD" id="cd13542">
    <property type="entry name" value="PBP2_FutA1_ilke"/>
    <property type="match status" value="1"/>
</dbReference>
<feature type="signal peptide" evidence="3">
    <location>
        <begin position="1"/>
        <end position="26"/>
    </location>
</feature>
<dbReference type="Gene3D" id="3.40.190.10">
    <property type="entry name" value="Periplasmic binding protein-like II"/>
    <property type="match status" value="2"/>
</dbReference>
<dbReference type="EMBL" id="JAUYVI010000001">
    <property type="protein sequence ID" value="MDQ7246837.1"/>
    <property type="molecule type" value="Genomic_DNA"/>
</dbReference>
<dbReference type="InterPro" id="IPR026045">
    <property type="entry name" value="Ferric-bd"/>
</dbReference>
<keyword evidence="2 3" id="KW-0732">Signal</keyword>
<sequence length="343" mass="37479">MMHRLLRASTVAFGLLLGGLAADVQAEETVNVYSARHYPSDQILFDLFTKQTGIAVKVINGNAEELMQRQQQEGESSPADVLITVDAGNLWRAQEMGLFQAVKSDILEKEIPANLRDPEGRWYAFSKRARVIIYDPAKVKPEELSTYQDLADPKWKGRILVRSSSNIYNQSLVSAMIETDGAEKTEAWAKGLVANLARKPEGGDTDQIKALVAGLGDIAISNTYYFARILSGDDAELKAKAEKLAIFFPNQQERGTHINISGAGVAAHAPNKANAVKFLEFLISPEAQRIFADANNEFPVRAGVPPAPVVAAWGDFKADPVGVTALGKNNAEAVKLMDRAEWR</sequence>
<dbReference type="Proteomes" id="UP001230156">
    <property type="component" value="Unassembled WGS sequence"/>
</dbReference>
<comment type="similarity">
    <text evidence="1">Belongs to the bacterial solute-binding protein 1 family.</text>
</comment>
<dbReference type="Pfam" id="PF13343">
    <property type="entry name" value="SBP_bac_6"/>
    <property type="match status" value="1"/>
</dbReference>
<dbReference type="PANTHER" id="PTHR30006:SF15">
    <property type="entry name" value="IRON-UTILIZATION PERIPLASMIC PROTEIN"/>
    <property type="match status" value="1"/>
</dbReference>
<dbReference type="RefSeq" id="WP_379954238.1">
    <property type="nucleotide sequence ID" value="NZ_JAUYVI010000001.1"/>
</dbReference>
<dbReference type="PANTHER" id="PTHR30006">
    <property type="entry name" value="THIAMINE-BINDING PERIPLASMIC PROTEIN-RELATED"/>
    <property type="match status" value="1"/>
</dbReference>
<evidence type="ECO:0000313" key="4">
    <source>
        <dbReference type="EMBL" id="MDQ7246837.1"/>
    </source>
</evidence>
<dbReference type="SUPFAM" id="SSF53850">
    <property type="entry name" value="Periplasmic binding protein-like II"/>
    <property type="match status" value="1"/>
</dbReference>
<reference evidence="5" key="1">
    <citation type="submission" date="2023-08" db="EMBL/GenBank/DDBJ databases">
        <title>Rhodospirillaceae gen. nov., a novel taxon isolated from the Yangtze River Yuezi River estuary sludge.</title>
        <authorList>
            <person name="Ruan L."/>
        </authorList>
    </citation>
    <scope>NUCLEOTIDE SEQUENCE [LARGE SCALE GENOMIC DNA]</scope>
    <source>
        <strain evidence="5">R-7</strain>
    </source>
</reference>
<name>A0ABU0YHZ8_9PROT</name>
<evidence type="ECO:0000313" key="5">
    <source>
        <dbReference type="Proteomes" id="UP001230156"/>
    </source>
</evidence>
<organism evidence="4 5">
    <name type="scientific">Dongia sedimenti</name>
    <dbReference type="NCBI Taxonomy" id="3064282"/>
    <lineage>
        <taxon>Bacteria</taxon>
        <taxon>Pseudomonadati</taxon>
        <taxon>Pseudomonadota</taxon>
        <taxon>Alphaproteobacteria</taxon>
        <taxon>Rhodospirillales</taxon>
        <taxon>Dongiaceae</taxon>
        <taxon>Dongia</taxon>
    </lineage>
</organism>
<comment type="caution">
    <text evidence="4">The sequence shown here is derived from an EMBL/GenBank/DDBJ whole genome shotgun (WGS) entry which is preliminary data.</text>
</comment>
<evidence type="ECO:0000256" key="3">
    <source>
        <dbReference type="SAM" id="SignalP"/>
    </source>
</evidence>
<gene>
    <name evidence="4" type="ORF">Q8A70_04130</name>
</gene>
<protein>
    <submittedName>
        <fullName evidence="4">Fe(3+) ABC transporter substrate-binding protein</fullName>
    </submittedName>
</protein>
<proteinExistence type="inferred from homology"/>
<evidence type="ECO:0000256" key="1">
    <source>
        <dbReference type="ARBA" id="ARBA00008520"/>
    </source>
</evidence>
<dbReference type="PIRSF" id="PIRSF002825">
    <property type="entry name" value="CfbpA"/>
    <property type="match status" value="1"/>
</dbReference>
<keyword evidence="5" id="KW-1185">Reference proteome</keyword>
<evidence type="ECO:0000256" key="2">
    <source>
        <dbReference type="ARBA" id="ARBA00022729"/>
    </source>
</evidence>
<accession>A0ABU0YHZ8</accession>
<feature type="chain" id="PRO_5047296952" evidence="3">
    <location>
        <begin position="27"/>
        <end position="343"/>
    </location>
</feature>